<evidence type="ECO:0000256" key="4">
    <source>
        <dbReference type="ARBA" id="ARBA00022723"/>
    </source>
</evidence>
<dbReference type="SUPFAM" id="SSF53383">
    <property type="entry name" value="PLP-dependent transferases"/>
    <property type="match status" value="1"/>
</dbReference>
<organism evidence="9 10">
    <name type="scientific">Hadarchaeum yellowstonense</name>
    <dbReference type="NCBI Taxonomy" id="1776334"/>
    <lineage>
        <taxon>Archaea</taxon>
        <taxon>Methanobacteriati</taxon>
        <taxon>Candidatus Hadarchaeota</taxon>
        <taxon>Candidatus Hadarchaeia</taxon>
        <taxon>Candidatus Hadarchaeales</taxon>
        <taxon>Candidatus Hadarchaeaceae</taxon>
        <taxon>Candidatus Hadarchaeum</taxon>
    </lineage>
</organism>
<comment type="caution">
    <text evidence="9">The sequence shown here is derived from an EMBL/GenBank/DDBJ whole genome shotgun (WGS) entry which is preliminary data.</text>
</comment>
<dbReference type="InterPro" id="IPR015424">
    <property type="entry name" value="PyrdxlP-dep_Trfase"/>
</dbReference>
<evidence type="ECO:0000313" key="9">
    <source>
        <dbReference type="EMBL" id="KUO42490.1"/>
    </source>
</evidence>
<dbReference type="STRING" id="1776334.APZ16_04150"/>
<dbReference type="PANTHER" id="PTHR11601:SF34">
    <property type="entry name" value="CYSTEINE DESULFURASE"/>
    <property type="match status" value="1"/>
</dbReference>
<keyword evidence="6" id="KW-0408">Iron</keyword>
<keyword evidence="3" id="KW-0808">Transferase</keyword>
<evidence type="ECO:0000313" key="10">
    <source>
        <dbReference type="Proteomes" id="UP000074294"/>
    </source>
</evidence>
<keyword evidence="4" id="KW-0479">Metal-binding</keyword>
<evidence type="ECO:0000256" key="1">
    <source>
        <dbReference type="ARBA" id="ARBA00001933"/>
    </source>
</evidence>
<evidence type="ECO:0000259" key="8">
    <source>
        <dbReference type="Pfam" id="PF00266"/>
    </source>
</evidence>
<dbReference type="Pfam" id="PF00266">
    <property type="entry name" value="Aminotran_5"/>
    <property type="match status" value="1"/>
</dbReference>
<sequence length="389" mass="42900">MRVYLDNGTTTPVAPEVVEAMLPYFTEKFGHPVFPYSLGQEAADAVERAQEIIARSINARPEEVVFTSGATQANDMAIRGVAYANRNRGRHLITTKVENPSVLRVCERLEKEGFRVDYLPVDAEGFVDTAELEKRLSDETILVSVANVNDEIGTIEPVEEIGEILRERQRKIYFHVNAAAGYGRVEVDVKKIGADLVSLSAHKIHGPKGVGALYVAEGTPIEPVYFGYISLFNLRPGTENIPGIVGFGRAVELMMENFERDVAHMTRLRDRLISGFEEIPHTLINGPRGKKRSPANVSCSFKGLEGESMMLHLDLNGISVATGSACSTTKLEPSHVLTAIGLKAAVAHGTIRFTLSRYNTEEEIDYTLSVVPRVVEQLRRISPVKPEQL</sequence>
<dbReference type="EMBL" id="LQMQ01000005">
    <property type="protein sequence ID" value="KUO42490.1"/>
    <property type="molecule type" value="Genomic_DNA"/>
</dbReference>
<dbReference type="InterPro" id="IPR015421">
    <property type="entry name" value="PyrdxlP-dep_Trfase_major"/>
</dbReference>
<gene>
    <name evidence="9" type="ORF">APZ16_04150</name>
</gene>
<evidence type="ECO:0000256" key="3">
    <source>
        <dbReference type="ARBA" id="ARBA00022679"/>
    </source>
</evidence>
<reference evidence="9 10" key="1">
    <citation type="journal article" date="2016" name="Nat. Microbiol.">
        <title>Genomic inference of the metabolism of cosmopolitan subsurface Archaea, Hadesarchaea.</title>
        <authorList>
            <person name="Baker B.J."/>
            <person name="Saw J.H."/>
            <person name="Lind A.E."/>
            <person name="Lazar C.S."/>
            <person name="Hinrichs K.-U."/>
            <person name="Teske A.P."/>
            <person name="Ettema T.J."/>
        </authorList>
    </citation>
    <scope>NUCLEOTIDE SEQUENCE [LARGE SCALE GENOMIC DNA]</scope>
</reference>
<dbReference type="GO" id="GO:0016740">
    <property type="term" value="F:transferase activity"/>
    <property type="evidence" value="ECO:0007669"/>
    <property type="project" value="UniProtKB-KW"/>
</dbReference>
<dbReference type="GO" id="GO:0051536">
    <property type="term" value="F:iron-sulfur cluster binding"/>
    <property type="evidence" value="ECO:0007669"/>
    <property type="project" value="UniProtKB-KW"/>
</dbReference>
<dbReference type="PIRSF" id="PIRSF005572">
    <property type="entry name" value="NifS"/>
    <property type="match status" value="1"/>
</dbReference>
<keyword evidence="7" id="KW-0411">Iron-sulfur</keyword>
<protein>
    <submittedName>
        <fullName evidence="9">Cysteine desulfurase NifS</fullName>
    </submittedName>
</protein>
<dbReference type="InterPro" id="IPR016454">
    <property type="entry name" value="Cysteine_dSase"/>
</dbReference>
<evidence type="ECO:0000256" key="7">
    <source>
        <dbReference type="ARBA" id="ARBA00023014"/>
    </source>
</evidence>
<feature type="domain" description="Aminotransferase class V" evidence="8">
    <location>
        <begin position="3"/>
        <end position="366"/>
    </location>
</feature>
<dbReference type="AlphaFoldDB" id="A0A147K102"/>
<evidence type="ECO:0000256" key="5">
    <source>
        <dbReference type="ARBA" id="ARBA00022898"/>
    </source>
</evidence>
<dbReference type="PANTHER" id="PTHR11601">
    <property type="entry name" value="CYSTEINE DESULFURYLASE FAMILY MEMBER"/>
    <property type="match status" value="1"/>
</dbReference>
<comment type="similarity">
    <text evidence="2">Belongs to the class-V pyridoxal-phosphate-dependent aminotransferase family. NifS/IscS subfamily.</text>
</comment>
<proteinExistence type="inferred from homology"/>
<dbReference type="Gene3D" id="3.90.1150.10">
    <property type="entry name" value="Aspartate Aminotransferase, domain 1"/>
    <property type="match status" value="1"/>
</dbReference>
<comment type="cofactor">
    <cofactor evidence="1">
        <name>pyridoxal 5'-phosphate</name>
        <dbReference type="ChEBI" id="CHEBI:597326"/>
    </cofactor>
</comment>
<keyword evidence="5" id="KW-0663">Pyridoxal phosphate</keyword>
<evidence type="ECO:0000256" key="2">
    <source>
        <dbReference type="ARBA" id="ARBA00006490"/>
    </source>
</evidence>
<dbReference type="InterPro" id="IPR000192">
    <property type="entry name" value="Aminotrans_V_dom"/>
</dbReference>
<name>A0A147K102_HADYE</name>
<dbReference type="Gene3D" id="1.10.260.50">
    <property type="match status" value="1"/>
</dbReference>
<accession>A0A147K102</accession>
<evidence type="ECO:0000256" key="6">
    <source>
        <dbReference type="ARBA" id="ARBA00023004"/>
    </source>
</evidence>
<dbReference type="Gene3D" id="3.40.640.10">
    <property type="entry name" value="Type I PLP-dependent aspartate aminotransferase-like (Major domain)"/>
    <property type="match status" value="1"/>
</dbReference>
<dbReference type="Proteomes" id="UP000074294">
    <property type="component" value="Unassembled WGS sequence"/>
</dbReference>
<dbReference type="InterPro" id="IPR015422">
    <property type="entry name" value="PyrdxlP-dep_Trfase_small"/>
</dbReference>
<dbReference type="GO" id="GO:0046872">
    <property type="term" value="F:metal ion binding"/>
    <property type="evidence" value="ECO:0007669"/>
    <property type="project" value="UniProtKB-KW"/>
</dbReference>